<comment type="similarity">
    <text evidence="1">Belongs to the methyltransferase superfamily. LaeA methyltransferase family.</text>
</comment>
<protein>
    <submittedName>
        <fullName evidence="3">Putative methyltransferase domain-containing protein</fullName>
    </submittedName>
</protein>
<dbReference type="CDD" id="cd02440">
    <property type="entry name" value="AdoMet_MTases"/>
    <property type="match status" value="1"/>
</dbReference>
<keyword evidence="3" id="KW-0489">Methyltransferase</keyword>
<name>A0A1S8A741_ROSNE</name>
<gene>
    <name evidence="3" type="ORF">SAMD00023353_1501480</name>
</gene>
<dbReference type="PANTHER" id="PTHR43591:SF10">
    <property type="entry name" value="ABC TRANSMEMBRANE TYPE-1 DOMAIN-CONTAINING PROTEIN-RELATED"/>
    <property type="match status" value="1"/>
</dbReference>
<keyword evidence="3" id="KW-0808">Transferase</keyword>
<dbReference type="EMBL" id="DF977460">
    <property type="protein sequence ID" value="GAW25906.1"/>
    <property type="molecule type" value="Genomic_DNA"/>
</dbReference>
<dbReference type="Pfam" id="PF13489">
    <property type="entry name" value="Methyltransf_23"/>
    <property type="match status" value="1"/>
</dbReference>
<evidence type="ECO:0000256" key="2">
    <source>
        <dbReference type="SAM" id="MobiDB-lite"/>
    </source>
</evidence>
<feature type="region of interest" description="Disordered" evidence="2">
    <location>
        <begin position="1"/>
        <end position="46"/>
    </location>
</feature>
<dbReference type="STRING" id="77044.A0A1S8A741"/>
<dbReference type="OrthoDB" id="184880at2759"/>
<organism evidence="3">
    <name type="scientific">Rosellinia necatrix</name>
    <name type="common">White root-rot fungus</name>
    <dbReference type="NCBI Taxonomy" id="77044"/>
    <lineage>
        <taxon>Eukaryota</taxon>
        <taxon>Fungi</taxon>
        <taxon>Dikarya</taxon>
        <taxon>Ascomycota</taxon>
        <taxon>Pezizomycotina</taxon>
        <taxon>Sordariomycetes</taxon>
        <taxon>Xylariomycetidae</taxon>
        <taxon>Xylariales</taxon>
        <taxon>Xylariaceae</taxon>
        <taxon>Rosellinia</taxon>
    </lineage>
</organism>
<evidence type="ECO:0000313" key="4">
    <source>
        <dbReference type="Proteomes" id="UP000054516"/>
    </source>
</evidence>
<evidence type="ECO:0000256" key="1">
    <source>
        <dbReference type="ARBA" id="ARBA00038158"/>
    </source>
</evidence>
<evidence type="ECO:0000313" key="3">
    <source>
        <dbReference type="EMBL" id="GAW25906.1"/>
    </source>
</evidence>
<dbReference type="PANTHER" id="PTHR43591">
    <property type="entry name" value="METHYLTRANSFERASE"/>
    <property type="match status" value="1"/>
</dbReference>
<dbReference type="OMA" id="HISPYGR"/>
<proteinExistence type="inferred from homology"/>
<dbReference type="GO" id="GO:0032259">
    <property type="term" value="P:methylation"/>
    <property type="evidence" value="ECO:0007669"/>
    <property type="project" value="UniProtKB-KW"/>
</dbReference>
<dbReference type="AlphaFoldDB" id="A0A1S8A741"/>
<dbReference type="Gene3D" id="3.40.50.150">
    <property type="entry name" value="Vaccinia Virus protein VP39"/>
    <property type="match status" value="1"/>
</dbReference>
<feature type="compositionally biased region" description="Acidic residues" evidence="2">
    <location>
        <begin position="8"/>
        <end position="37"/>
    </location>
</feature>
<keyword evidence="4" id="KW-1185">Reference proteome</keyword>
<accession>A0A1S8A741</accession>
<dbReference type="InterPro" id="IPR029063">
    <property type="entry name" value="SAM-dependent_MTases_sf"/>
</dbReference>
<reference evidence="3" key="1">
    <citation type="submission" date="2016-03" db="EMBL/GenBank/DDBJ databases">
        <title>Draft genome sequence of Rosellinia necatrix.</title>
        <authorList>
            <person name="Kanematsu S."/>
        </authorList>
    </citation>
    <scope>NUCLEOTIDE SEQUENCE [LARGE SCALE GENOMIC DNA]</scope>
    <source>
        <strain evidence="3">W97</strain>
    </source>
</reference>
<dbReference type="Proteomes" id="UP000054516">
    <property type="component" value="Unassembled WGS sequence"/>
</dbReference>
<dbReference type="GO" id="GO:0008168">
    <property type="term" value="F:methyltransferase activity"/>
    <property type="evidence" value="ECO:0007669"/>
    <property type="project" value="UniProtKB-KW"/>
</dbReference>
<dbReference type="SUPFAM" id="SSF53335">
    <property type="entry name" value="S-adenosyl-L-methionine-dependent methyltransferases"/>
    <property type="match status" value="1"/>
</dbReference>
<sequence length="200" mass="22558">MASSVGSLDDEEMDLIEAGGVDDEGEFSPSDYDDDSMTDSSSMGSSIYQHSFQNGRRYHKYRHGKYPIPNDEHEQNREDMLHAMMLEGTNGRRFFAPISSNPLKILDLGTGTGIWAIEMADMYPSADVLGTDLSPIQPSWIPANCRFIVDDVEDTWENGSDWDFIHLRNMLPILRDPLALLRNAFENLRPVCMPKSLIPV</sequence>